<dbReference type="Proteomes" id="UP001204445">
    <property type="component" value="Unassembled WGS sequence"/>
</dbReference>
<reference evidence="1" key="1">
    <citation type="submission" date="2022-08" db="EMBL/GenBank/DDBJ databases">
        <title>Genomic Encyclopedia of Type Strains, Phase III (KMG-III): the genomes of soil and plant-associated and newly described type strains.</title>
        <authorList>
            <person name="Whitman W."/>
        </authorList>
    </citation>
    <scope>NUCLEOTIDE SEQUENCE</scope>
    <source>
        <strain evidence="1">HMT 1</strain>
    </source>
</reference>
<organism evidence="1 2">
    <name type="scientific">Methylohalomonas lacus</name>
    <dbReference type="NCBI Taxonomy" id="398773"/>
    <lineage>
        <taxon>Bacteria</taxon>
        <taxon>Pseudomonadati</taxon>
        <taxon>Pseudomonadota</taxon>
        <taxon>Gammaproteobacteria</taxon>
        <taxon>Methylohalomonadales</taxon>
        <taxon>Methylohalomonadaceae</taxon>
        <taxon>Methylohalomonas</taxon>
    </lineage>
</organism>
<evidence type="ECO:0000313" key="1">
    <source>
        <dbReference type="EMBL" id="MCS3902819.1"/>
    </source>
</evidence>
<evidence type="ECO:0000313" key="2">
    <source>
        <dbReference type="Proteomes" id="UP001204445"/>
    </source>
</evidence>
<dbReference type="EMBL" id="JANUCT010000004">
    <property type="protein sequence ID" value="MCS3902819.1"/>
    <property type="molecule type" value="Genomic_DNA"/>
</dbReference>
<dbReference type="AlphaFoldDB" id="A0AAE3HKK1"/>
<gene>
    <name evidence="1" type="ORF">J2T55_000823</name>
</gene>
<accession>A0AAE3HKK1</accession>
<comment type="caution">
    <text evidence="1">The sequence shown here is derived from an EMBL/GenBank/DDBJ whole genome shotgun (WGS) entry which is preliminary data.</text>
</comment>
<proteinExistence type="predicted"/>
<name>A0AAE3HKK1_9GAMM</name>
<sequence length="90" mass="9663">MALHCMKCAPSVDLPTPIRPILARAVVDLLQNLNDPISDSQVVTVELVSTTSLYRSPTVTRPVQCGSCCPVSWTQKATPAAGLRGYHCLV</sequence>
<keyword evidence="2" id="KW-1185">Reference proteome</keyword>
<protein>
    <submittedName>
        <fullName evidence="1">Uncharacterized protein</fullName>
    </submittedName>
</protein>